<name>A0A7C5X4P8_9AQUI</name>
<accession>A0A7C5X4P8</accession>
<comment type="caution">
    <text evidence="1">The sequence shown here is derived from an EMBL/GenBank/DDBJ whole genome shotgun (WGS) entry which is preliminary data.</text>
</comment>
<dbReference type="AlphaFoldDB" id="A0A7C5X4P8"/>
<protein>
    <submittedName>
        <fullName evidence="1">Uncharacterized protein</fullName>
    </submittedName>
</protein>
<proteinExistence type="predicted"/>
<reference evidence="1" key="1">
    <citation type="journal article" date="2020" name="mSystems">
        <title>Genome- and Community-Level Interaction Insights into Carbon Utilization and Element Cycling Functions of Hydrothermarchaeota in Hydrothermal Sediment.</title>
        <authorList>
            <person name="Zhou Z."/>
            <person name="Liu Y."/>
            <person name="Xu W."/>
            <person name="Pan J."/>
            <person name="Luo Z.H."/>
            <person name="Li M."/>
        </authorList>
    </citation>
    <scope>NUCLEOTIDE SEQUENCE [LARGE SCALE GENOMIC DNA]</scope>
    <source>
        <strain evidence="1">SpSt-114</strain>
    </source>
</reference>
<organism evidence="1">
    <name type="scientific">Thermocrinis ruber</name>
    <dbReference type="NCBI Taxonomy" id="75906"/>
    <lineage>
        <taxon>Bacteria</taxon>
        <taxon>Pseudomonadati</taxon>
        <taxon>Aquificota</taxon>
        <taxon>Aquificia</taxon>
        <taxon>Aquificales</taxon>
        <taxon>Aquificaceae</taxon>
        <taxon>Thermocrinis</taxon>
    </lineage>
</organism>
<gene>
    <name evidence="1" type="ORF">ENN04_07505</name>
</gene>
<sequence>MEKKLTQAAQLGGEAQQQTPVELEKVGVLRRGTETITIWRRPFDWGNWGDELPRYFIEQEDELQPFQAFEEKFVFGRPCPTPALLEEWIEGKLREGYTLELEIEKLKYPVDRKATVNGDTLETWIGNFLTYAEDEEGRYYKFRNVRELLSCIFDVPIRDFPEYWTLLIWEKDKMLEIVADAVVERWEKGEFQQEEEKE</sequence>
<evidence type="ECO:0000313" key="1">
    <source>
        <dbReference type="EMBL" id="HHO74458.1"/>
    </source>
</evidence>
<dbReference type="EMBL" id="DSAC01000095">
    <property type="protein sequence ID" value="HHO74458.1"/>
    <property type="molecule type" value="Genomic_DNA"/>
</dbReference>